<organism evidence="1 2">
    <name type="scientific">Listeria ivanovii</name>
    <dbReference type="NCBI Taxonomy" id="1638"/>
    <lineage>
        <taxon>Bacteria</taxon>
        <taxon>Bacillati</taxon>
        <taxon>Bacillota</taxon>
        <taxon>Bacilli</taxon>
        <taxon>Bacillales</taxon>
        <taxon>Listeriaceae</taxon>
        <taxon>Listeria</taxon>
    </lineage>
</organism>
<proteinExistence type="predicted"/>
<dbReference type="Proteomes" id="UP000183610">
    <property type="component" value="Unassembled WGS sequence"/>
</dbReference>
<comment type="caution">
    <text evidence="1">The sequence shown here is derived from an EMBL/GenBank/DDBJ whole genome shotgun (WGS) entry which is preliminary data.</text>
</comment>
<dbReference type="AlphaFoldDB" id="A0AAX2DKC4"/>
<protein>
    <submittedName>
        <fullName evidence="1">Uncharacterized protein</fullName>
    </submittedName>
</protein>
<evidence type="ECO:0000313" key="1">
    <source>
        <dbReference type="EMBL" id="SDV99374.1"/>
    </source>
</evidence>
<dbReference type="EMBL" id="FNMX01000001">
    <property type="protein sequence ID" value="SDV99374.1"/>
    <property type="molecule type" value="Genomic_DNA"/>
</dbReference>
<name>A0AAX2DKC4_LISIV</name>
<evidence type="ECO:0000313" key="2">
    <source>
        <dbReference type="Proteomes" id="UP000183610"/>
    </source>
</evidence>
<gene>
    <name evidence="1" type="ORF">SAMN05421782_10113</name>
</gene>
<reference evidence="1 2" key="1">
    <citation type="submission" date="2016-10" db="EMBL/GenBank/DDBJ databases">
        <authorList>
            <person name="Varghese N."/>
            <person name="Submissions S."/>
        </authorList>
    </citation>
    <scope>NUCLEOTIDE SEQUENCE [LARGE SCALE GENOMIC DNA]</scope>
    <source>
        <strain evidence="1 2">ATCC 49954</strain>
    </source>
</reference>
<dbReference type="RefSeq" id="WP_038409230.1">
    <property type="nucleotide sequence ID" value="NZ_JBNBNR010000003.1"/>
</dbReference>
<sequence length="65" mass="7856">MKKHQKRITVQTNPKLLGLRCFTVVILRNEPRAYSRMFSVPFHYKVLKEKNLLMKVKLNEINNWL</sequence>
<accession>A0AAX2DKC4</accession>